<keyword evidence="1" id="KW-0472">Membrane</keyword>
<comment type="caution">
    <text evidence="2">The sequence shown here is derived from an EMBL/GenBank/DDBJ whole genome shotgun (WGS) entry which is preliminary data.</text>
</comment>
<evidence type="ECO:0000313" key="2">
    <source>
        <dbReference type="EMBL" id="MCA0152853.1"/>
    </source>
</evidence>
<protein>
    <recommendedName>
        <fullName evidence="4">Lycopene cyclase domain-containing protein</fullName>
    </recommendedName>
</protein>
<feature type="transmembrane region" description="Helical" evidence="1">
    <location>
        <begin position="206"/>
        <end position="225"/>
    </location>
</feature>
<feature type="transmembrane region" description="Helical" evidence="1">
    <location>
        <begin position="166"/>
        <end position="186"/>
    </location>
</feature>
<feature type="transmembrane region" description="Helical" evidence="1">
    <location>
        <begin position="36"/>
        <end position="54"/>
    </location>
</feature>
<evidence type="ECO:0000256" key="1">
    <source>
        <dbReference type="SAM" id="Phobius"/>
    </source>
</evidence>
<feature type="transmembrane region" description="Helical" evidence="1">
    <location>
        <begin position="133"/>
        <end position="154"/>
    </location>
</feature>
<keyword evidence="1" id="KW-1133">Transmembrane helix</keyword>
<accession>A0ABS7XYX7</accession>
<feature type="transmembrane region" description="Helical" evidence="1">
    <location>
        <begin position="6"/>
        <end position="24"/>
    </location>
</feature>
<feature type="transmembrane region" description="Helical" evidence="1">
    <location>
        <begin position="74"/>
        <end position="93"/>
    </location>
</feature>
<name>A0ABS7XYX7_9FLAO</name>
<sequence length="234" mass="27944">MRTSVFLFHLLELVAAISASIYWLKTKDKSIRPFVWYLWVIVCVETIGLYPYLYDITDNSIIKAIANSRIRRNSWIYNIYNPIAVLLIGKFLIANTKDLISHKVITLLSWSYVFFCIGYFIITNSFFKHGLPYDFIVSTFVIFTMVMLYLRELIRSDKILRFYKTPVFYVTIALLLWYICLTPLFIFDSHFLEINPEFNAFRRTFLDTSNIILYSWYTFAFLYPLRYKKKSAQK</sequence>
<organism evidence="2 3">
    <name type="scientific">Winogradskyella vincentii</name>
    <dbReference type="NCBI Taxonomy" id="2877122"/>
    <lineage>
        <taxon>Bacteria</taxon>
        <taxon>Pseudomonadati</taxon>
        <taxon>Bacteroidota</taxon>
        <taxon>Flavobacteriia</taxon>
        <taxon>Flavobacteriales</taxon>
        <taxon>Flavobacteriaceae</taxon>
        <taxon>Winogradskyella</taxon>
    </lineage>
</organism>
<gene>
    <name evidence="2" type="ORF">LBV24_06470</name>
</gene>
<keyword evidence="3" id="KW-1185">Reference proteome</keyword>
<keyword evidence="1" id="KW-0812">Transmembrane</keyword>
<reference evidence="3" key="1">
    <citation type="submission" date="2023-07" db="EMBL/GenBank/DDBJ databases">
        <authorList>
            <person name="Yue Y."/>
        </authorList>
    </citation>
    <scope>NUCLEOTIDE SEQUENCE [LARGE SCALE GENOMIC DNA]</scope>
    <source>
        <strain evidence="3">2Y89</strain>
    </source>
</reference>
<evidence type="ECO:0000313" key="3">
    <source>
        <dbReference type="Proteomes" id="UP001198402"/>
    </source>
</evidence>
<evidence type="ECO:0008006" key="4">
    <source>
        <dbReference type="Google" id="ProtNLM"/>
    </source>
</evidence>
<proteinExistence type="predicted"/>
<dbReference type="RefSeq" id="WP_224477782.1">
    <property type="nucleotide sequence ID" value="NZ_JAIUJS010000003.1"/>
</dbReference>
<dbReference type="EMBL" id="JAIUJS010000003">
    <property type="protein sequence ID" value="MCA0152853.1"/>
    <property type="molecule type" value="Genomic_DNA"/>
</dbReference>
<dbReference type="Proteomes" id="UP001198402">
    <property type="component" value="Unassembled WGS sequence"/>
</dbReference>
<feature type="transmembrane region" description="Helical" evidence="1">
    <location>
        <begin position="105"/>
        <end position="127"/>
    </location>
</feature>